<dbReference type="PANTHER" id="PTHR12526:SF630">
    <property type="entry name" value="GLYCOSYLTRANSFERASE"/>
    <property type="match status" value="1"/>
</dbReference>
<dbReference type="InterPro" id="IPR028098">
    <property type="entry name" value="Glyco_trans_4-like_N"/>
</dbReference>
<feature type="domain" description="Glycosyl transferase family 1" evidence="1">
    <location>
        <begin position="491"/>
        <end position="634"/>
    </location>
</feature>
<name>A0A128EJL2_9BACT</name>
<organism evidence="3 4">
    <name type="scientific">Campylobacter geochelonis</name>
    <dbReference type="NCBI Taxonomy" id="1780362"/>
    <lineage>
        <taxon>Bacteria</taxon>
        <taxon>Pseudomonadati</taxon>
        <taxon>Campylobacterota</taxon>
        <taxon>Epsilonproteobacteria</taxon>
        <taxon>Campylobacterales</taxon>
        <taxon>Campylobacteraceae</taxon>
        <taxon>Campylobacter</taxon>
    </lineage>
</organism>
<evidence type="ECO:0000259" key="1">
    <source>
        <dbReference type="Pfam" id="PF00534"/>
    </source>
</evidence>
<feature type="domain" description="Glycosyl transferase family 1" evidence="1">
    <location>
        <begin position="153"/>
        <end position="300"/>
    </location>
</feature>
<dbReference type="InterPro" id="IPR001296">
    <property type="entry name" value="Glyco_trans_1"/>
</dbReference>
<accession>A0A128EJL2</accession>
<dbReference type="EMBL" id="FIZP01000014">
    <property type="protein sequence ID" value="CZE49080.1"/>
    <property type="molecule type" value="Genomic_DNA"/>
</dbReference>
<evidence type="ECO:0000313" key="4">
    <source>
        <dbReference type="Proteomes" id="UP000069632"/>
    </source>
</evidence>
<proteinExistence type="predicted"/>
<feature type="domain" description="Glycosyltransferase subfamily 4-like N-terminal" evidence="2">
    <location>
        <begin position="14"/>
        <end position="112"/>
    </location>
</feature>
<keyword evidence="4" id="KW-1185">Reference proteome</keyword>
<dbReference type="GO" id="GO:0016757">
    <property type="term" value="F:glycosyltransferase activity"/>
    <property type="evidence" value="ECO:0007669"/>
    <property type="project" value="InterPro"/>
</dbReference>
<reference evidence="3 4" key="1">
    <citation type="submission" date="2016-02" db="EMBL/GenBank/DDBJ databases">
        <authorList>
            <consortium name="Pathogen Informatics"/>
        </authorList>
    </citation>
    <scope>NUCLEOTIDE SEQUENCE [LARGE SCALE GENOMIC DNA]</scope>
    <source>
        <strain evidence="3 4">RC20</strain>
    </source>
</reference>
<evidence type="ECO:0000313" key="3">
    <source>
        <dbReference type="EMBL" id="CZE49080.1"/>
    </source>
</evidence>
<dbReference type="PANTHER" id="PTHR12526">
    <property type="entry name" value="GLYCOSYLTRANSFERASE"/>
    <property type="match status" value="1"/>
</dbReference>
<evidence type="ECO:0000259" key="2">
    <source>
        <dbReference type="Pfam" id="PF13439"/>
    </source>
</evidence>
<protein>
    <submittedName>
        <fullName evidence="3">Putative lipopolysaccharide biosynthesis protein</fullName>
    </submittedName>
</protein>
<dbReference type="Pfam" id="PF00534">
    <property type="entry name" value="Glycos_transf_1"/>
    <property type="match status" value="2"/>
</dbReference>
<dbReference type="AlphaFoldDB" id="A0A128EJL2"/>
<dbReference type="SUPFAM" id="SSF53756">
    <property type="entry name" value="UDP-Glycosyltransferase/glycogen phosphorylase"/>
    <property type="match status" value="2"/>
</dbReference>
<dbReference type="RefSeq" id="WP_082258998.1">
    <property type="nucleotide sequence ID" value="NZ_CP053844.1"/>
</dbReference>
<gene>
    <name evidence="3" type="ORF">ERS672216_01738</name>
</gene>
<dbReference type="Gene3D" id="3.40.50.2000">
    <property type="entry name" value="Glycogen Phosphorylase B"/>
    <property type="match status" value="4"/>
</dbReference>
<feature type="domain" description="Glycosyltransferase subfamily 4-like N-terminal" evidence="2">
    <location>
        <begin position="354"/>
        <end position="452"/>
    </location>
</feature>
<sequence length="667" mass="76881">MRILQTLTFNKLAGAEKLCIDLCNSLSKEHEVYLLANSGAKKYLNKDVKFIEFSFKDSRYNPFFLYKIAKLINKINPDIIHSHSVKEVEIIHNARFFLNRIVKIVVTKHMVKFKKRLKIADLCVFLLESDDRNLVKNSTVIENGIPYILPNPVKKSDKFSIISEGRLSKPKGHHIIIKALSKVNFDYELSIFGDGEYKDELQKLIDELNLNDKIKIVGFVDNIQDYLASADLQIIASEFESYCLAAIDGIYYSKLMISTPVGVCANVLPPELLYQNSVENLTEKLNEVYENYDKFREIFSKLKPIKDRFGVEKMSEKYIQAYTNLLSPNLASNFKSDKNRMKILHTLHWVQFAGTEKVCVDLCNQMSKNYEVFLLSSQNISPYLEKDVNLVDFDFEHNRYNPLFLYKIAKILSKIKPDIIHCHNTKELEAMHHARIFMKQKIPIIATKHTLRVKKNYKLANLCVAILEDTKEILPPNSLIIKNGMAYKEPKKLPRSDKFYIISSGRLADMKGMDIVINALALVDFDFECHIFGQGEKKDELNALINSLNLSKKVYLKGFVDNINDYLFSSDVQIIASRFEPYGLVAIDGVYYSPLMISTNTGICSQILPRELIFDTSPESLALKLTEIYENYDKFKEIFSKVKSKKDEFSIKNMAQKYIKAYESLLK</sequence>
<dbReference type="Proteomes" id="UP000069632">
    <property type="component" value="Unassembled WGS sequence"/>
</dbReference>
<dbReference type="Pfam" id="PF13439">
    <property type="entry name" value="Glyco_transf_4"/>
    <property type="match status" value="2"/>
</dbReference>